<feature type="region of interest" description="Disordered" evidence="1">
    <location>
        <begin position="1"/>
        <end position="106"/>
    </location>
</feature>
<name>A0AAD6Y888_9AGAR</name>
<feature type="compositionally biased region" description="Polar residues" evidence="1">
    <location>
        <begin position="36"/>
        <end position="47"/>
    </location>
</feature>
<dbReference type="EMBL" id="JARJCW010000045">
    <property type="protein sequence ID" value="KAJ7204929.1"/>
    <property type="molecule type" value="Genomic_DNA"/>
</dbReference>
<proteinExistence type="predicted"/>
<dbReference type="Proteomes" id="UP001219525">
    <property type="component" value="Unassembled WGS sequence"/>
</dbReference>
<evidence type="ECO:0000256" key="1">
    <source>
        <dbReference type="SAM" id="MobiDB-lite"/>
    </source>
</evidence>
<organism evidence="2 3">
    <name type="scientific">Mycena pura</name>
    <dbReference type="NCBI Taxonomy" id="153505"/>
    <lineage>
        <taxon>Eukaryota</taxon>
        <taxon>Fungi</taxon>
        <taxon>Dikarya</taxon>
        <taxon>Basidiomycota</taxon>
        <taxon>Agaricomycotina</taxon>
        <taxon>Agaricomycetes</taxon>
        <taxon>Agaricomycetidae</taxon>
        <taxon>Agaricales</taxon>
        <taxon>Marasmiineae</taxon>
        <taxon>Mycenaceae</taxon>
        <taxon>Mycena</taxon>
    </lineage>
</organism>
<accession>A0AAD6Y888</accession>
<gene>
    <name evidence="2" type="ORF">GGX14DRAFT_645365</name>
</gene>
<evidence type="ECO:0000313" key="2">
    <source>
        <dbReference type="EMBL" id="KAJ7204929.1"/>
    </source>
</evidence>
<protein>
    <submittedName>
        <fullName evidence="2">Uncharacterized protein</fullName>
    </submittedName>
</protein>
<feature type="compositionally biased region" description="Low complexity" evidence="1">
    <location>
        <begin position="1"/>
        <end position="11"/>
    </location>
</feature>
<keyword evidence="3" id="KW-1185">Reference proteome</keyword>
<dbReference type="AlphaFoldDB" id="A0AAD6Y888"/>
<reference evidence="2" key="1">
    <citation type="submission" date="2023-03" db="EMBL/GenBank/DDBJ databases">
        <title>Massive genome expansion in bonnet fungi (Mycena s.s.) driven by repeated elements and novel gene families across ecological guilds.</title>
        <authorList>
            <consortium name="Lawrence Berkeley National Laboratory"/>
            <person name="Harder C.B."/>
            <person name="Miyauchi S."/>
            <person name="Viragh M."/>
            <person name="Kuo A."/>
            <person name="Thoen E."/>
            <person name="Andreopoulos B."/>
            <person name="Lu D."/>
            <person name="Skrede I."/>
            <person name="Drula E."/>
            <person name="Henrissat B."/>
            <person name="Morin E."/>
            <person name="Kohler A."/>
            <person name="Barry K."/>
            <person name="LaButti K."/>
            <person name="Morin E."/>
            <person name="Salamov A."/>
            <person name="Lipzen A."/>
            <person name="Mereny Z."/>
            <person name="Hegedus B."/>
            <person name="Baldrian P."/>
            <person name="Stursova M."/>
            <person name="Weitz H."/>
            <person name="Taylor A."/>
            <person name="Grigoriev I.V."/>
            <person name="Nagy L.G."/>
            <person name="Martin F."/>
            <person name="Kauserud H."/>
        </authorList>
    </citation>
    <scope>NUCLEOTIDE SEQUENCE</scope>
    <source>
        <strain evidence="2">9144</strain>
    </source>
</reference>
<feature type="compositionally biased region" description="Basic residues" evidence="1">
    <location>
        <begin position="90"/>
        <end position="101"/>
    </location>
</feature>
<feature type="region of interest" description="Disordered" evidence="1">
    <location>
        <begin position="333"/>
        <end position="353"/>
    </location>
</feature>
<sequence>MSRTQSKASKASTKKGKPEVNFGANSNSRKRKASPIINSNAELSSSPKRARNDNGSGSTSGGASASTPTGASADTSTDGAADNNTSTKATRPKAQTRKHFGLRPSEVPSHAKITQTVFQRFICGISGILRQSDMLPLATKGIKHYEKHFDNVDDMREHMRNLVNESRTAVSAAKELATKLSRDAKRITGPIANDIAHIPEVHLATVFTMFLKAGLKGFCPDVEGPVQSTYNQLHRHLAVCDASIAANTELLEEFYDGYTYGRLTTKTRMDGQSLQNSTEFKARTRRMANIVEAHSDDEHSPEGSLVREKPGRNPIVGQFFREQLNVSAEEYRMRNAKPGQRAPKPRTRQDPLLPPSYFGKILPPDVPVGFFTPEYYNQLTLKERARYVNTGVAFPLPALVFNPAHAGWKYLGKKEFMENYGYDVLEQYDIPSAEEIDVLPPSDAEDDEEVEEINLEDTDDEDEPEMELITKTVGSWPGLCSKQVQSSVWEALIQPVKPIETAASAFLNPFAVPLASATLPTYAQVRTKSGVGNLSASQPLVARLSR</sequence>
<evidence type="ECO:0000313" key="3">
    <source>
        <dbReference type="Proteomes" id="UP001219525"/>
    </source>
</evidence>
<feature type="compositionally biased region" description="Low complexity" evidence="1">
    <location>
        <begin position="55"/>
        <end position="85"/>
    </location>
</feature>
<comment type="caution">
    <text evidence="2">The sequence shown here is derived from an EMBL/GenBank/DDBJ whole genome shotgun (WGS) entry which is preliminary data.</text>
</comment>